<name>A0A133UJR9_9EURY</name>
<accession>A0A133UJR9</accession>
<dbReference type="SUPFAM" id="SSF51726">
    <property type="entry name" value="UROD/MetE-like"/>
    <property type="match status" value="1"/>
</dbReference>
<dbReference type="InterPro" id="IPR052024">
    <property type="entry name" value="Methanogen_methyltrans"/>
</dbReference>
<evidence type="ECO:0000313" key="2">
    <source>
        <dbReference type="EMBL" id="KXA94467.1"/>
    </source>
</evidence>
<dbReference type="Pfam" id="PF01208">
    <property type="entry name" value="URO-D"/>
    <property type="match status" value="1"/>
</dbReference>
<proteinExistence type="predicted"/>
<dbReference type="InterPro" id="IPR038071">
    <property type="entry name" value="UROD/MetE-like_sf"/>
</dbReference>
<dbReference type="GO" id="GO:0006779">
    <property type="term" value="P:porphyrin-containing compound biosynthetic process"/>
    <property type="evidence" value="ECO:0007669"/>
    <property type="project" value="InterPro"/>
</dbReference>
<dbReference type="Proteomes" id="UP000070284">
    <property type="component" value="Unassembled WGS sequence"/>
</dbReference>
<sequence>MTHRKRLLNVLKGDKPDRIPWIPRIKLWYEFHKQNGTLPPRYEGCSRREIERDLGMGTPAREGRVFEIQLDEDIEVSRKSNRGETLIRYETPIGSVNSKKSSALEQYGKETVEHLIKSEDDYRTVEYIIENLHFEPTYENYLEYRREVGEDGVPLTVVGLWPPGGTGEHCPMHRILRDFLGYERGYRHLLKKCPEKIRHLNRVLTDKAEEMHQIVLNSPAELILHGSHFDIQMTPPYIYEDYFLPYFRDFAEKVHKSDKKLGCHLDAETDGLYELIAESGFDFVECFATTPLVNNTTIEEARRKWKDKIVIWGGIPSIILEKSYSESKFKNYLLNLFKTIEPGDDFVLGISDNLMPGSKFDRVVLISSLVKACCEYPLDVENVKSFLSM</sequence>
<dbReference type="PANTHER" id="PTHR47099:SF1">
    <property type="entry name" value="METHYLCOBAMIDE:COM METHYLTRANSFERASE MTBA"/>
    <property type="match status" value="1"/>
</dbReference>
<dbReference type="PANTHER" id="PTHR47099">
    <property type="entry name" value="METHYLCOBAMIDE:COM METHYLTRANSFERASE MTBA"/>
    <property type="match status" value="1"/>
</dbReference>
<dbReference type="GO" id="GO:0004853">
    <property type="term" value="F:uroporphyrinogen decarboxylase activity"/>
    <property type="evidence" value="ECO:0007669"/>
    <property type="project" value="InterPro"/>
</dbReference>
<dbReference type="EMBL" id="LHXO01000056">
    <property type="protein sequence ID" value="KXA94467.1"/>
    <property type="molecule type" value="Genomic_DNA"/>
</dbReference>
<keyword evidence="3" id="KW-1185">Reference proteome</keyword>
<comment type="caution">
    <text evidence="2">The sequence shown here is derived from an EMBL/GenBank/DDBJ whole genome shotgun (WGS) entry which is preliminary data.</text>
</comment>
<gene>
    <name evidence="2" type="ORF">AKJ65_04310</name>
</gene>
<feature type="domain" description="Uroporphyrinogen decarboxylase (URO-D)" evidence="1">
    <location>
        <begin position="187"/>
        <end position="366"/>
    </location>
</feature>
<dbReference type="InterPro" id="IPR000257">
    <property type="entry name" value="Uroporphyrinogen_deCOase"/>
</dbReference>
<dbReference type="AlphaFoldDB" id="A0A133UJR9"/>
<evidence type="ECO:0000259" key="1">
    <source>
        <dbReference type="Pfam" id="PF01208"/>
    </source>
</evidence>
<protein>
    <recommendedName>
        <fullName evidence="1">Uroporphyrinogen decarboxylase (URO-D) domain-containing protein</fullName>
    </recommendedName>
</protein>
<dbReference type="Gene3D" id="3.20.20.210">
    <property type="match status" value="1"/>
</dbReference>
<organism evidence="2 3">
    <name type="scientific">candidate division MSBL1 archaeon SCGC-AAA259E19</name>
    <dbReference type="NCBI Taxonomy" id="1698264"/>
    <lineage>
        <taxon>Archaea</taxon>
        <taxon>Methanobacteriati</taxon>
        <taxon>Methanobacteriota</taxon>
        <taxon>candidate division MSBL1</taxon>
    </lineage>
</organism>
<evidence type="ECO:0000313" key="3">
    <source>
        <dbReference type="Proteomes" id="UP000070284"/>
    </source>
</evidence>
<reference evidence="2 3" key="1">
    <citation type="journal article" date="2016" name="Sci. Rep.">
        <title>Metabolic traits of an uncultured archaeal lineage -MSBL1- from brine pools of the Red Sea.</title>
        <authorList>
            <person name="Mwirichia R."/>
            <person name="Alam I."/>
            <person name="Rashid M."/>
            <person name="Vinu M."/>
            <person name="Ba-Alawi W."/>
            <person name="Anthony Kamau A."/>
            <person name="Kamanda Ngugi D."/>
            <person name="Goker M."/>
            <person name="Klenk H.P."/>
            <person name="Bajic V."/>
            <person name="Stingl U."/>
        </authorList>
    </citation>
    <scope>NUCLEOTIDE SEQUENCE [LARGE SCALE GENOMIC DNA]</scope>
    <source>
        <strain evidence="2">SCGC-AAA259E19</strain>
    </source>
</reference>